<gene>
    <name evidence="2" type="ORF">TNCT_607781</name>
</gene>
<keyword evidence="1" id="KW-0812">Transmembrane</keyword>
<evidence type="ECO:0000313" key="3">
    <source>
        <dbReference type="Proteomes" id="UP000887116"/>
    </source>
</evidence>
<organism evidence="2 3">
    <name type="scientific">Trichonephila clavata</name>
    <name type="common">Joro spider</name>
    <name type="synonym">Nephila clavata</name>
    <dbReference type="NCBI Taxonomy" id="2740835"/>
    <lineage>
        <taxon>Eukaryota</taxon>
        <taxon>Metazoa</taxon>
        <taxon>Ecdysozoa</taxon>
        <taxon>Arthropoda</taxon>
        <taxon>Chelicerata</taxon>
        <taxon>Arachnida</taxon>
        <taxon>Araneae</taxon>
        <taxon>Araneomorphae</taxon>
        <taxon>Entelegynae</taxon>
        <taxon>Araneoidea</taxon>
        <taxon>Nephilidae</taxon>
        <taxon>Trichonephila</taxon>
    </lineage>
</organism>
<feature type="transmembrane region" description="Helical" evidence="1">
    <location>
        <begin position="76"/>
        <end position="102"/>
    </location>
</feature>
<accession>A0A8X6G104</accession>
<comment type="caution">
    <text evidence="2">The sequence shown here is derived from an EMBL/GenBank/DDBJ whole genome shotgun (WGS) entry which is preliminary data.</text>
</comment>
<name>A0A8X6G104_TRICU</name>
<dbReference type="Proteomes" id="UP000887116">
    <property type="component" value="Unassembled WGS sequence"/>
</dbReference>
<reference evidence="2" key="1">
    <citation type="submission" date="2020-07" db="EMBL/GenBank/DDBJ databases">
        <title>Multicomponent nature underlies the extraordinary mechanical properties of spider dragline silk.</title>
        <authorList>
            <person name="Kono N."/>
            <person name="Nakamura H."/>
            <person name="Mori M."/>
            <person name="Yoshida Y."/>
            <person name="Ohtoshi R."/>
            <person name="Malay A.D."/>
            <person name="Moran D.A.P."/>
            <person name="Tomita M."/>
            <person name="Numata K."/>
            <person name="Arakawa K."/>
        </authorList>
    </citation>
    <scope>NUCLEOTIDE SEQUENCE</scope>
</reference>
<keyword evidence="3" id="KW-1185">Reference proteome</keyword>
<sequence length="123" mass="13971">MTGTFLLEKKLKKGPFINGRPHHIKERAREGNLKIKHSVQILSKRRTRNPRSSSLSNCEEKDDGFPFVPGSRSSNLLIPANLVILGFIVKVDLLMCIGFFLCRSHDGFVRSRARDKKIDACHK</sequence>
<dbReference type="AlphaFoldDB" id="A0A8X6G104"/>
<dbReference type="EMBL" id="BMAO01034085">
    <property type="protein sequence ID" value="GFQ93922.1"/>
    <property type="molecule type" value="Genomic_DNA"/>
</dbReference>
<protein>
    <recommendedName>
        <fullName evidence="4">Transmembrane protein</fullName>
    </recommendedName>
</protein>
<evidence type="ECO:0000313" key="2">
    <source>
        <dbReference type="EMBL" id="GFQ93922.1"/>
    </source>
</evidence>
<keyword evidence="1" id="KW-0472">Membrane</keyword>
<evidence type="ECO:0000256" key="1">
    <source>
        <dbReference type="SAM" id="Phobius"/>
    </source>
</evidence>
<proteinExistence type="predicted"/>
<keyword evidence="1" id="KW-1133">Transmembrane helix</keyword>
<evidence type="ECO:0008006" key="4">
    <source>
        <dbReference type="Google" id="ProtNLM"/>
    </source>
</evidence>